<evidence type="ECO:0000256" key="1">
    <source>
        <dbReference type="ARBA" id="ARBA00006969"/>
    </source>
</evidence>
<evidence type="ECO:0000313" key="3">
    <source>
        <dbReference type="EMBL" id="ACS90828.1"/>
    </source>
</evidence>
<organism evidence="3 4">
    <name type="scientific">Thermococcus sibiricus (strain DSM 12597 / MM 739)</name>
    <dbReference type="NCBI Taxonomy" id="604354"/>
    <lineage>
        <taxon>Archaea</taxon>
        <taxon>Methanobacteriati</taxon>
        <taxon>Methanobacteriota</taxon>
        <taxon>Thermococci</taxon>
        <taxon>Thermococcales</taxon>
        <taxon>Thermococcaceae</taxon>
        <taxon>Thermococcus</taxon>
    </lineage>
</organism>
<evidence type="ECO:0000256" key="2">
    <source>
        <dbReference type="HAMAP-Rule" id="MF_00341"/>
    </source>
</evidence>
<keyword evidence="4" id="KW-1185">Reference proteome</keyword>
<name>C6A5D3_THESM</name>
<dbReference type="NCBIfam" id="NF003165">
    <property type="entry name" value="PRK04148.1"/>
    <property type="match status" value="1"/>
</dbReference>
<proteinExistence type="inferred from homology"/>
<dbReference type="Gene3D" id="3.40.50.150">
    <property type="entry name" value="Vaccinia Virus protein VP39"/>
    <property type="match status" value="1"/>
</dbReference>
<dbReference type="KEGG" id="tsi:TSIB_1777"/>
<dbReference type="InterPro" id="IPR005353">
    <property type="entry name" value="UPF0146"/>
</dbReference>
<dbReference type="Pfam" id="PF03686">
    <property type="entry name" value="UPF0146"/>
    <property type="match status" value="1"/>
</dbReference>
<sequence>MKSFLTFLFHVFFMSFEEIAIFLNGRHSKGKIVEIGVGFNFKVALKLKELGRDIIVVDWNLEAIEKAKELGLKAYVDNIFTPNLILYRDASVIYSIRPTPEIIKPILELGKRVKVPVYIVPFSLDTMPKSLKLENYKGIPIYFWAPYQKDI</sequence>
<dbReference type="InterPro" id="IPR029063">
    <property type="entry name" value="SAM-dependent_MTases_sf"/>
</dbReference>
<dbReference type="Proteomes" id="UP000009079">
    <property type="component" value="Chromosome"/>
</dbReference>
<gene>
    <name evidence="3" type="ordered locus">TSIB_1777</name>
</gene>
<dbReference type="AlphaFoldDB" id="C6A5D3"/>
<dbReference type="STRING" id="604354.TSIB_1777"/>
<dbReference type="EMBL" id="CP001463">
    <property type="protein sequence ID" value="ACS90828.1"/>
    <property type="molecule type" value="Genomic_DNA"/>
</dbReference>
<dbReference type="eggNOG" id="arCOG04385">
    <property type="taxonomic scope" value="Archaea"/>
</dbReference>
<accession>C6A5D3</accession>
<reference evidence="3 4" key="1">
    <citation type="journal article" date="2009" name="Appl. Environ. Microbiol.">
        <title>Metabolic versatility and indigenous origin of the archaeon Thermococcus sibiricus, isolated from a siberian oil reservoir, as revealed by genome analysis.</title>
        <authorList>
            <person name="Mardanov A.V."/>
            <person name="Ravin N.V."/>
            <person name="Svetlitchnyi V.A."/>
            <person name="Beletsky A.V."/>
            <person name="Miroshnichenko M.L."/>
            <person name="Bonch-Osmolovskaya E.A."/>
            <person name="Skryabin K.G."/>
        </authorList>
    </citation>
    <scope>NUCLEOTIDE SEQUENCE [LARGE SCALE GENOMIC DNA]</scope>
    <source>
        <strain evidence="4">DSM 12597 / MM 739</strain>
    </source>
</reference>
<comment type="similarity">
    <text evidence="1 2">Belongs to the UPF0146 family.</text>
</comment>
<dbReference type="HOGENOM" id="CLU_148458_0_0_2"/>
<protein>
    <recommendedName>
        <fullName evidence="2">UPF0146 protein TSIB_1777</fullName>
    </recommendedName>
</protein>
<evidence type="ECO:0000313" key="4">
    <source>
        <dbReference type="Proteomes" id="UP000009079"/>
    </source>
</evidence>
<dbReference type="HAMAP" id="MF_00341">
    <property type="entry name" value="UPF0146"/>
    <property type="match status" value="1"/>
</dbReference>